<dbReference type="InterPro" id="IPR040521">
    <property type="entry name" value="KDZ"/>
</dbReference>
<dbReference type="Pfam" id="PF18758">
    <property type="entry name" value="KDZ"/>
    <property type="match status" value="1"/>
</dbReference>
<protein>
    <recommendedName>
        <fullName evidence="3">CxC1-like cysteine cluster associated with KDZ transposases domain-containing protein</fullName>
    </recommendedName>
</protein>
<sequence length="680" mass="78096">SLIRSGILPTSPLKHSTGFTIRTISLYHKLFVRCPRLGVQPFAKALCDLEGVAFRPYLSSQIYAALDVYVSLLNGVRKRVRAALGRDGRSWRMLNACPSCQYRLHEDDELDVRMIAQMDGNDSLKRVERKEDRLADKEEAGVDLPPASREKIDRRVAGGDYFASLEETKVWDEANWASIEETTAGANAGLLQHVWAEGRCEERWHNMKEANTVKSAAKFRENGWFVLLCRHMLVLAVCDMVQSGELARYPLALLHLFMAAEKDDRDRNNEGKPKGALAIAYDIACKFSKTISRSPLKGLAQWSNYLPVIGTMHGYAHERLCQLLFLMLYVVGCGLEDGEGDERFFNVSNSLAPITRHQSTFHRRQAISEFLYYKDIETYANLSRFLFGNYKQALGITSTRDALSASMKSAGITSAQVFYDWLMEEGEYLRNLCQMPPQETVQMEYYLKLEALQSCQQRLLKLRQTYIAYVAGKRDSGNEENERKLISDVQALEACLNVEVRWVEGCDEWVEAKKMVKEAAYRKALDKLECLLVARMFEMARLNVSGTGYKMRKHIAQSLKNRSKSIQNAIVSYNEAAASLRPPRRKITWDEIVDFSYLSEFDILRDTREDVRERKWATPQNRLLMTRFFKYIRAEEELARVHVEVKRLLTYMVDEEREVCRMAAEVEGEDPALALQLRLY</sequence>
<reference evidence="1" key="1">
    <citation type="journal article" date="2019" name="Environ. Microbiol.">
        <title>Fungal ecological strategies reflected in gene transcription - a case study of two litter decomposers.</title>
        <authorList>
            <person name="Barbi F."/>
            <person name="Kohler A."/>
            <person name="Barry K."/>
            <person name="Baskaran P."/>
            <person name="Daum C."/>
            <person name="Fauchery L."/>
            <person name="Ihrmark K."/>
            <person name="Kuo A."/>
            <person name="LaButti K."/>
            <person name="Lipzen A."/>
            <person name="Morin E."/>
            <person name="Grigoriev I.V."/>
            <person name="Henrissat B."/>
            <person name="Lindahl B."/>
            <person name="Martin F."/>
        </authorList>
    </citation>
    <scope>NUCLEOTIDE SEQUENCE</scope>
    <source>
        <strain evidence="1">JB14</strain>
    </source>
</reference>
<name>A0A6A4HQJ9_9AGAR</name>
<gene>
    <name evidence="1" type="ORF">BT96DRAFT_772305</name>
</gene>
<dbReference type="PANTHER" id="PTHR33096">
    <property type="entry name" value="CXC2 DOMAIN-CONTAINING PROTEIN"/>
    <property type="match status" value="1"/>
</dbReference>
<feature type="non-terminal residue" evidence="1">
    <location>
        <position position="680"/>
    </location>
</feature>
<dbReference type="EMBL" id="ML769447">
    <property type="protein sequence ID" value="KAE9401322.1"/>
    <property type="molecule type" value="Genomic_DNA"/>
</dbReference>
<dbReference type="Proteomes" id="UP000799118">
    <property type="component" value="Unassembled WGS sequence"/>
</dbReference>
<accession>A0A6A4HQJ9</accession>
<dbReference type="OrthoDB" id="3251205at2759"/>
<dbReference type="AlphaFoldDB" id="A0A6A4HQJ9"/>
<proteinExistence type="predicted"/>
<evidence type="ECO:0008006" key="3">
    <source>
        <dbReference type="Google" id="ProtNLM"/>
    </source>
</evidence>
<evidence type="ECO:0000313" key="2">
    <source>
        <dbReference type="Proteomes" id="UP000799118"/>
    </source>
</evidence>
<organism evidence="1 2">
    <name type="scientific">Gymnopus androsaceus JB14</name>
    <dbReference type="NCBI Taxonomy" id="1447944"/>
    <lineage>
        <taxon>Eukaryota</taxon>
        <taxon>Fungi</taxon>
        <taxon>Dikarya</taxon>
        <taxon>Basidiomycota</taxon>
        <taxon>Agaricomycotina</taxon>
        <taxon>Agaricomycetes</taxon>
        <taxon>Agaricomycetidae</taxon>
        <taxon>Agaricales</taxon>
        <taxon>Marasmiineae</taxon>
        <taxon>Omphalotaceae</taxon>
        <taxon>Gymnopus</taxon>
    </lineage>
</organism>
<evidence type="ECO:0000313" key="1">
    <source>
        <dbReference type="EMBL" id="KAE9401322.1"/>
    </source>
</evidence>
<feature type="non-terminal residue" evidence="1">
    <location>
        <position position="1"/>
    </location>
</feature>
<keyword evidence="2" id="KW-1185">Reference proteome</keyword>
<dbReference type="PANTHER" id="PTHR33096:SF1">
    <property type="entry name" value="CXC1-LIKE CYSTEINE CLUSTER ASSOCIATED WITH KDZ TRANSPOSASES DOMAIN-CONTAINING PROTEIN"/>
    <property type="match status" value="1"/>
</dbReference>